<dbReference type="RefSeq" id="WP_043988349.1">
    <property type="nucleotide sequence ID" value="NZ_JXST01000074.1"/>
</dbReference>
<dbReference type="OrthoDB" id="3928741at2"/>
<comment type="caution">
    <text evidence="1">The sequence shown here is derived from an EMBL/GenBank/DDBJ whole genome shotgun (WGS) entry which is preliminary data.</text>
</comment>
<gene>
    <name evidence="1" type="ORF">TL10_28750</name>
</gene>
<protein>
    <submittedName>
        <fullName evidence="1">Uncharacterized protein</fullName>
    </submittedName>
</protein>
<proteinExistence type="predicted"/>
<reference evidence="1 2" key="1">
    <citation type="submission" date="2015-01" db="EMBL/GenBank/DDBJ databases">
        <title>Genome sequence of Mycobacterium llatzerense and Mycobacterium immunogenum recovered from brain abscess.</title>
        <authorList>
            <person name="Greninger A.L."/>
            <person name="Langelier C."/>
            <person name="Cunningham G."/>
            <person name="Chiu C.Y."/>
            <person name="Miller S."/>
        </authorList>
    </citation>
    <scope>NUCLEOTIDE SEQUENCE [LARGE SCALE GENOMIC DNA]</scope>
    <source>
        <strain evidence="1 2">CLUC14</strain>
    </source>
</reference>
<sequence length="583" mass="63509">MPSLPTEWIGRDNTFASNVPGLEEIGSIAIPYARLPGRAATAYRPRYTHWADLADELMEDLMALPGAGERTLRATMAAAIEIVDTHRVARGRRRLTARAAAHVLLNRLDPVDRTMLTRLVFPIDPLPREDVAAELGVDPAWFERNRPRAKRRFAEMLAEPAHHDVTRHARALAAVLGPYTPSHRVIHYLGELRLDPDSVEAQMYLYLAGPYAPRGDWYENRAIGGERRALDVVAHAFDASPAHTDKALTARLVDAGMPPAVVPAFLAEFFNLRRLNGVCVQWGSTSREQAEAFLHAMGTPMTGADIHALIDSQTVTLQTLMGTLYTDERFVRASRTTWALRVWGTAQYQGLADEIRRRIDAAGGRVRSADLVADILAAVPDVAESSVRGYMASLAFISEDGTLRRRRDDDPLPAQPHWNTARGTFQHGNTIRLALPVTSELLRGSAVQIPAATAAGAGVQPGGRRNFGTAAGDAAIIWPLWSTNGPRLGTIRALAKSHGAQIGDTVVLIFDTAKETLTARRIPAGTTGEPLLELVLGTKRITLRSIATRLDCSPEAVLAILTRRGDTALADVVTRVCQSLAPK</sequence>
<organism evidence="1 2">
    <name type="scientific">Mycolicibacterium llatzerense</name>
    <dbReference type="NCBI Taxonomy" id="280871"/>
    <lineage>
        <taxon>Bacteria</taxon>
        <taxon>Bacillati</taxon>
        <taxon>Actinomycetota</taxon>
        <taxon>Actinomycetes</taxon>
        <taxon>Mycobacteriales</taxon>
        <taxon>Mycobacteriaceae</taxon>
        <taxon>Mycolicibacterium</taxon>
    </lineage>
</organism>
<keyword evidence="2" id="KW-1185">Reference proteome</keyword>
<dbReference type="AlphaFoldDB" id="A0A0D1JMB0"/>
<dbReference type="PATRIC" id="fig|280871.6.peg.5964"/>
<accession>A0A0D1JMB0</accession>
<dbReference type="Proteomes" id="UP000032221">
    <property type="component" value="Unassembled WGS sequence"/>
</dbReference>
<dbReference type="EMBL" id="JXST01000074">
    <property type="protein sequence ID" value="KIU13634.1"/>
    <property type="molecule type" value="Genomic_DNA"/>
</dbReference>
<name>A0A0D1JMB0_9MYCO</name>
<evidence type="ECO:0000313" key="2">
    <source>
        <dbReference type="Proteomes" id="UP000032221"/>
    </source>
</evidence>
<dbReference type="STRING" id="280871.TL10_28750"/>
<evidence type="ECO:0000313" key="1">
    <source>
        <dbReference type="EMBL" id="KIU13634.1"/>
    </source>
</evidence>